<gene>
    <name evidence="3" type="ORF">DIR46_05220</name>
</gene>
<dbReference type="SUPFAM" id="SSF56601">
    <property type="entry name" value="beta-lactamase/transpeptidase-like"/>
    <property type="match status" value="1"/>
</dbReference>
<dbReference type="NCBIfam" id="NF033105">
    <property type="entry name" value="bla_subclass_B3"/>
    <property type="match status" value="1"/>
</dbReference>
<evidence type="ECO:0000313" key="4">
    <source>
        <dbReference type="Proteomes" id="UP000245820"/>
    </source>
</evidence>
<feature type="signal peptide" evidence="1">
    <location>
        <begin position="1"/>
        <end position="22"/>
    </location>
</feature>
<dbReference type="NCBIfam" id="NF012229">
    <property type="entry name" value="bla_class_B_core"/>
    <property type="match status" value="1"/>
</dbReference>
<dbReference type="Pfam" id="PF00753">
    <property type="entry name" value="Lactamase_B"/>
    <property type="match status" value="1"/>
</dbReference>
<keyword evidence="1" id="KW-0732">Signal</keyword>
<proteinExistence type="predicted"/>
<organism evidence="3 4">
    <name type="scientific">Massilia oculi</name>
    <dbReference type="NCBI Taxonomy" id="945844"/>
    <lineage>
        <taxon>Bacteria</taxon>
        <taxon>Pseudomonadati</taxon>
        <taxon>Pseudomonadota</taxon>
        <taxon>Betaproteobacteria</taxon>
        <taxon>Burkholderiales</taxon>
        <taxon>Oxalobacteraceae</taxon>
        <taxon>Telluria group</taxon>
        <taxon>Massilia</taxon>
    </lineage>
</organism>
<dbReference type="Gene3D" id="3.40.710.10">
    <property type="entry name" value="DD-peptidase/beta-lactamase superfamily"/>
    <property type="match status" value="1"/>
</dbReference>
<feature type="domain" description="Metallo-beta-lactamase" evidence="2">
    <location>
        <begin position="45"/>
        <end position="240"/>
    </location>
</feature>
<accession>A0A2S2DG91</accession>
<dbReference type="Proteomes" id="UP000245820">
    <property type="component" value="Chromosome"/>
</dbReference>
<dbReference type="InterPro" id="IPR036866">
    <property type="entry name" value="RibonucZ/Hydroxyglut_hydro"/>
</dbReference>
<evidence type="ECO:0000256" key="1">
    <source>
        <dbReference type="SAM" id="SignalP"/>
    </source>
</evidence>
<protein>
    <recommendedName>
        <fullName evidence="2">Metallo-beta-lactamase domain-containing protein</fullName>
    </recommendedName>
</protein>
<dbReference type="InterPro" id="IPR001460">
    <property type="entry name" value="PCN-bd_Tpept"/>
</dbReference>
<dbReference type="InterPro" id="IPR001279">
    <property type="entry name" value="Metallo-B-lactamas"/>
</dbReference>
<reference evidence="3 4" key="1">
    <citation type="submission" date="2018-05" db="EMBL/GenBank/DDBJ databases">
        <title>Complete genome sequence of Massilia oculi sp. nov. CCUG 43427T (=DSM 26321T), the type strain of M. oculi, and comparison with genome sequences of other Massilia strains.</title>
        <authorList>
            <person name="Zhu B."/>
        </authorList>
    </citation>
    <scope>NUCLEOTIDE SEQUENCE [LARGE SCALE GENOMIC DNA]</scope>
    <source>
        <strain evidence="3 4">CCUG 43427</strain>
    </source>
</reference>
<dbReference type="InterPro" id="IPR012338">
    <property type="entry name" value="Beta-lactam/transpept-like"/>
</dbReference>
<sequence>MKITSLALAAAGLVTCMPFASASDWNTPQDPFALSADSYYVGTRGLSAVLITSKTGHILIDGATPEAAGQIAANVRRLGFKVEDIRIILNSHEHFDHAGGIAELQRLSGAEVRATPAAAAVLRTGKVSRGDPQYAGLLENDMAPVARVGVVRDGETVKVGPLAVTLHATPGHTQGGSTWTWTSNDGGKRVNMVYADSLNAIGAGGFRYSGDPAYPNARGDVERSIAKVAALPCDVLVSAHPEGSDVWKRHAQRATLGNAAFVDKTACRAYADKGRARLQKTLAEEAKTPAIVWRDDAKIAEMFEKAGVTGTFVVHDVAANVYTGHDRQRANIRYVPASTYKIPNSLIGLATGAVSSVDEVLPYGGGPTYLPQWARDMPLREAIRISNVPVYKELARRIGMPRMREGLRQLDYGNMDAGAVIDAFWLEGPLKISAIEQTRFLGRLAQDQLPFPKAAMAAVREIVRQDDHANLYAKTGWYMPDDRKNQIGWWVGWVEKDGKVYAFALNADITDDTVGAKRVPLGKAALQSLGLL</sequence>
<dbReference type="SUPFAM" id="SSF56281">
    <property type="entry name" value="Metallo-hydrolase/oxidoreductase"/>
    <property type="match status" value="1"/>
</dbReference>
<dbReference type="AlphaFoldDB" id="A0A2S2DG91"/>
<dbReference type="PANTHER" id="PTHR42951:SF17">
    <property type="entry name" value="METALLO-BETA-LACTAMASE DOMAIN-CONTAINING PROTEIN"/>
    <property type="match status" value="1"/>
</dbReference>
<dbReference type="GO" id="GO:0008658">
    <property type="term" value="F:penicillin binding"/>
    <property type="evidence" value="ECO:0007669"/>
    <property type="project" value="InterPro"/>
</dbReference>
<keyword evidence="4" id="KW-1185">Reference proteome</keyword>
<dbReference type="OrthoDB" id="9762883at2"/>
<dbReference type="NCBIfam" id="NF012161">
    <property type="entry name" value="bla_class_D_main"/>
    <property type="match status" value="1"/>
</dbReference>
<dbReference type="Gene3D" id="3.60.15.10">
    <property type="entry name" value="Ribonuclease Z/Hydroxyacylglutathione hydrolase-like"/>
    <property type="match status" value="1"/>
</dbReference>
<dbReference type="Pfam" id="PF00905">
    <property type="entry name" value="Transpeptidase"/>
    <property type="match status" value="1"/>
</dbReference>
<dbReference type="KEGG" id="mtim:DIR46_05220"/>
<dbReference type="EMBL" id="CP029343">
    <property type="protein sequence ID" value="AWL03896.1"/>
    <property type="molecule type" value="Genomic_DNA"/>
</dbReference>
<evidence type="ECO:0000313" key="3">
    <source>
        <dbReference type="EMBL" id="AWL03896.1"/>
    </source>
</evidence>
<dbReference type="SMART" id="SM00849">
    <property type="entry name" value="Lactamase_B"/>
    <property type="match status" value="1"/>
</dbReference>
<name>A0A2S2DG91_9BURK</name>
<evidence type="ECO:0000259" key="2">
    <source>
        <dbReference type="SMART" id="SM00849"/>
    </source>
</evidence>
<feature type="chain" id="PRO_5015689416" description="Metallo-beta-lactamase domain-containing protein" evidence="1">
    <location>
        <begin position="23"/>
        <end position="532"/>
    </location>
</feature>
<dbReference type="InterPro" id="IPR050855">
    <property type="entry name" value="NDM-1-like"/>
</dbReference>
<dbReference type="PANTHER" id="PTHR42951">
    <property type="entry name" value="METALLO-BETA-LACTAMASE DOMAIN-CONTAINING"/>
    <property type="match status" value="1"/>
</dbReference>